<feature type="chain" id="PRO_5012172668" evidence="1">
    <location>
        <begin position="20"/>
        <end position="143"/>
    </location>
</feature>
<sequence length="143" mass="15282">MLFKVSAALVLGLLSIASSASPKKAAIERGQQQAVNNIPTVGSTAVTLLPLDRETVGAGKLFRMRTIGFERADLRTYGLDVILKTANGLNTLTLAQDLASNNASGDNEFDVIFRAPSVFNIRRSEVGQNILANVSTSLHLKNI</sequence>
<reference evidence="3" key="1">
    <citation type="submission" date="2016-09" db="EMBL/GenBank/DDBJ databases">
        <authorList>
            <person name="Jeantristanb JTB J.-T."/>
            <person name="Ricardo R."/>
        </authorList>
    </citation>
    <scope>NUCLEOTIDE SEQUENCE [LARGE SCALE GENOMIC DNA]</scope>
</reference>
<dbReference type="AlphaFoldDB" id="A0A238FEX0"/>
<keyword evidence="1" id="KW-0732">Signal</keyword>
<proteinExistence type="predicted"/>
<organism evidence="2 3">
    <name type="scientific">Microbotryum intermedium</name>
    <dbReference type="NCBI Taxonomy" id="269621"/>
    <lineage>
        <taxon>Eukaryota</taxon>
        <taxon>Fungi</taxon>
        <taxon>Dikarya</taxon>
        <taxon>Basidiomycota</taxon>
        <taxon>Pucciniomycotina</taxon>
        <taxon>Microbotryomycetes</taxon>
        <taxon>Microbotryales</taxon>
        <taxon>Microbotryaceae</taxon>
        <taxon>Microbotryum</taxon>
    </lineage>
</organism>
<evidence type="ECO:0000313" key="2">
    <source>
        <dbReference type="EMBL" id="SCV69678.1"/>
    </source>
</evidence>
<protein>
    <submittedName>
        <fullName evidence="2">BQ2448_1072 protein</fullName>
    </submittedName>
</protein>
<gene>
    <name evidence="2" type="ORF">BQ2448_1072</name>
</gene>
<keyword evidence="3" id="KW-1185">Reference proteome</keyword>
<dbReference type="Proteomes" id="UP000198372">
    <property type="component" value="Unassembled WGS sequence"/>
</dbReference>
<feature type="signal peptide" evidence="1">
    <location>
        <begin position="1"/>
        <end position="19"/>
    </location>
</feature>
<dbReference type="OrthoDB" id="10396663at2759"/>
<evidence type="ECO:0000256" key="1">
    <source>
        <dbReference type="SAM" id="SignalP"/>
    </source>
</evidence>
<name>A0A238FEX0_9BASI</name>
<evidence type="ECO:0000313" key="3">
    <source>
        <dbReference type="Proteomes" id="UP000198372"/>
    </source>
</evidence>
<accession>A0A238FEX0</accession>
<dbReference type="EMBL" id="FMSP01000005">
    <property type="protein sequence ID" value="SCV69678.1"/>
    <property type="molecule type" value="Genomic_DNA"/>
</dbReference>